<sequence>MRLPWTELGSSAAKALVRRHDNGTDTVSSLVAQWANPTDVSTILMVIGGDVVQKALAQGTGKMYTPVCFSFGCVAYTFTALVGIMGDGRLLPPPDYPVKVFNLKSGYGKENRNWVLGRILRDLETQLAKELPGPDDETAGSYGIQISVWEALDNHNRPTQFSWGRLHCISLAITLVQFAIAAVPALSVVGGDWSVLFITAVGTVLIQAIGILPQWVAEKLTTGNGSRDIVVIIGGGKCLDLEEMANAELPRKAGVWLKFRQHILSRRRQASDSSMDSSSHQQRQSRFVAGFPFGFWLTRVVIVVTSVLSLLLLINLAVPKDYGWFILLIGGIGMFQNGVLAGRELPLEVRNLPLRRCEVLGARKVMDGIMDFDSAYPGFGACLLREFFPGPLYEAEERWWRGDFEPYEKVRMDDEATRGTPRRLLQAALVQEHGGEVERTDGEREGAVEAERKTVATANCPSRVT</sequence>
<evidence type="ECO:0000313" key="3">
    <source>
        <dbReference type="EMBL" id="KAK4207696.1"/>
    </source>
</evidence>
<reference evidence="3" key="1">
    <citation type="journal article" date="2023" name="Mol. Phylogenet. Evol.">
        <title>Genome-scale phylogeny and comparative genomics of the fungal order Sordariales.</title>
        <authorList>
            <person name="Hensen N."/>
            <person name="Bonometti L."/>
            <person name="Westerberg I."/>
            <person name="Brannstrom I.O."/>
            <person name="Guillou S."/>
            <person name="Cros-Aarteil S."/>
            <person name="Calhoun S."/>
            <person name="Haridas S."/>
            <person name="Kuo A."/>
            <person name="Mondo S."/>
            <person name="Pangilinan J."/>
            <person name="Riley R."/>
            <person name="LaButti K."/>
            <person name="Andreopoulos B."/>
            <person name="Lipzen A."/>
            <person name="Chen C."/>
            <person name="Yan M."/>
            <person name="Daum C."/>
            <person name="Ng V."/>
            <person name="Clum A."/>
            <person name="Steindorff A."/>
            <person name="Ohm R.A."/>
            <person name="Martin F."/>
            <person name="Silar P."/>
            <person name="Natvig D.O."/>
            <person name="Lalanne C."/>
            <person name="Gautier V."/>
            <person name="Ament-Velasquez S.L."/>
            <person name="Kruys A."/>
            <person name="Hutchinson M.I."/>
            <person name="Powell A.J."/>
            <person name="Barry K."/>
            <person name="Miller A.N."/>
            <person name="Grigoriev I.V."/>
            <person name="Debuchy R."/>
            <person name="Gladieux P."/>
            <person name="Hiltunen Thoren M."/>
            <person name="Johannesson H."/>
        </authorList>
    </citation>
    <scope>NUCLEOTIDE SEQUENCE</scope>
    <source>
        <strain evidence="3">PSN293</strain>
    </source>
</reference>
<feature type="region of interest" description="Disordered" evidence="1">
    <location>
        <begin position="434"/>
        <end position="465"/>
    </location>
</feature>
<keyword evidence="2" id="KW-1133">Transmembrane helix</keyword>
<feature type="transmembrane region" description="Helical" evidence="2">
    <location>
        <begin position="193"/>
        <end position="212"/>
    </location>
</feature>
<feature type="compositionally biased region" description="Polar residues" evidence="1">
    <location>
        <begin position="456"/>
        <end position="465"/>
    </location>
</feature>
<evidence type="ECO:0000313" key="4">
    <source>
        <dbReference type="Proteomes" id="UP001301769"/>
    </source>
</evidence>
<dbReference type="AlphaFoldDB" id="A0AAN7B010"/>
<dbReference type="Proteomes" id="UP001301769">
    <property type="component" value="Unassembled WGS sequence"/>
</dbReference>
<gene>
    <name evidence="3" type="ORF">QBC37DRAFT_298206</name>
</gene>
<feature type="transmembrane region" description="Helical" evidence="2">
    <location>
        <begin position="63"/>
        <end position="84"/>
    </location>
</feature>
<accession>A0AAN7B010</accession>
<keyword evidence="2" id="KW-0472">Membrane</keyword>
<feature type="transmembrane region" description="Helical" evidence="2">
    <location>
        <begin position="166"/>
        <end position="187"/>
    </location>
</feature>
<comment type="caution">
    <text evidence="3">The sequence shown here is derived from an EMBL/GenBank/DDBJ whole genome shotgun (WGS) entry which is preliminary data.</text>
</comment>
<organism evidence="3 4">
    <name type="scientific">Rhypophila decipiens</name>
    <dbReference type="NCBI Taxonomy" id="261697"/>
    <lineage>
        <taxon>Eukaryota</taxon>
        <taxon>Fungi</taxon>
        <taxon>Dikarya</taxon>
        <taxon>Ascomycota</taxon>
        <taxon>Pezizomycotina</taxon>
        <taxon>Sordariomycetes</taxon>
        <taxon>Sordariomycetidae</taxon>
        <taxon>Sordariales</taxon>
        <taxon>Naviculisporaceae</taxon>
        <taxon>Rhypophila</taxon>
    </lineage>
</organism>
<reference evidence="3" key="2">
    <citation type="submission" date="2023-05" db="EMBL/GenBank/DDBJ databases">
        <authorList>
            <consortium name="Lawrence Berkeley National Laboratory"/>
            <person name="Steindorff A."/>
            <person name="Hensen N."/>
            <person name="Bonometti L."/>
            <person name="Westerberg I."/>
            <person name="Brannstrom I.O."/>
            <person name="Guillou S."/>
            <person name="Cros-Aarteil S."/>
            <person name="Calhoun S."/>
            <person name="Haridas S."/>
            <person name="Kuo A."/>
            <person name="Mondo S."/>
            <person name="Pangilinan J."/>
            <person name="Riley R."/>
            <person name="Labutti K."/>
            <person name="Andreopoulos B."/>
            <person name="Lipzen A."/>
            <person name="Chen C."/>
            <person name="Yanf M."/>
            <person name="Daum C."/>
            <person name="Ng V."/>
            <person name="Clum A."/>
            <person name="Ohm R."/>
            <person name="Martin F."/>
            <person name="Silar P."/>
            <person name="Natvig D."/>
            <person name="Lalanne C."/>
            <person name="Gautier V."/>
            <person name="Ament-Velasquez S.L."/>
            <person name="Kruys A."/>
            <person name="Hutchinson M.I."/>
            <person name="Powell A.J."/>
            <person name="Barry K."/>
            <person name="Miller A.N."/>
            <person name="Grigoriev I.V."/>
            <person name="Debuchy R."/>
            <person name="Gladieux P."/>
            <person name="Thoren M.H."/>
            <person name="Johannesson H."/>
        </authorList>
    </citation>
    <scope>NUCLEOTIDE SEQUENCE</scope>
    <source>
        <strain evidence="3">PSN293</strain>
    </source>
</reference>
<feature type="transmembrane region" description="Helical" evidence="2">
    <location>
        <begin position="322"/>
        <end position="342"/>
    </location>
</feature>
<keyword evidence="2" id="KW-0812">Transmembrane</keyword>
<dbReference type="EMBL" id="MU858279">
    <property type="protein sequence ID" value="KAK4207696.1"/>
    <property type="molecule type" value="Genomic_DNA"/>
</dbReference>
<protein>
    <submittedName>
        <fullName evidence="3">Uncharacterized protein</fullName>
    </submittedName>
</protein>
<proteinExistence type="predicted"/>
<feature type="transmembrane region" description="Helical" evidence="2">
    <location>
        <begin position="293"/>
        <end position="316"/>
    </location>
</feature>
<evidence type="ECO:0000256" key="2">
    <source>
        <dbReference type="SAM" id="Phobius"/>
    </source>
</evidence>
<name>A0AAN7B010_9PEZI</name>
<evidence type="ECO:0000256" key="1">
    <source>
        <dbReference type="SAM" id="MobiDB-lite"/>
    </source>
</evidence>
<feature type="compositionally biased region" description="Basic and acidic residues" evidence="1">
    <location>
        <begin position="434"/>
        <end position="454"/>
    </location>
</feature>
<keyword evidence="4" id="KW-1185">Reference proteome</keyword>